<dbReference type="Proteomes" id="UP001305779">
    <property type="component" value="Unassembled WGS sequence"/>
</dbReference>
<evidence type="ECO:0008006" key="5">
    <source>
        <dbReference type="Google" id="ProtNLM"/>
    </source>
</evidence>
<feature type="region of interest" description="Disordered" evidence="1">
    <location>
        <begin position="1"/>
        <end position="26"/>
    </location>
</feature>
<sequence>MANESNANGGGVNETSPLLGHSNTKSTTTTPSRLYAHFTTNVSTQWGDLALLFCYIITGVLDSSATIAWGSFVSMQTGNTIYLGTGLVAPSEGTRWLRALIAIGFFCLGSFVFARYHRAFGGRRRWVIVSSYTIQLFMVVGAALMITLGPPADPKGEVDVWVAVPLGLIAFQSGGQAVISRVLKYGALTSVVLTSIYCDLFSDQELFAGFKEHAERNRRLAAPVLVLLGAVIGGVWAHTSVGLMGAMWTAAGLKLVVIVAWCLWKADKDHASTV</sequence>
<feature type="transmembrane region" description="Helical" evidence="2">
    <location>
        <begin position="245"/>
        <end position="264"/>
    </location>
</feature>
<feature type="transmembrane region" description="Helical" evidence="2">
    <location>
        <begin position="95"/>
        <end position="114"/>
    </location>
</feature>
<dbReference type="Pfam" id="PF06912">
    <property type="entry name" value="DUF1275"/>
    <property type="match status" value="1"/>
</dbReference>
<evidence type="ECO:0000256" key="2">
    <source>
        <dbReference type="SAM" id="Phobius"/>
    </source>
</evidence>
<dbReference type="InterPro" id="IPR010699">
    <property type="entry name" value="DUF1275"/>
</dbReference>
<keyword evidence="2" id="KW-0812">Transmembrane</keyword>
<accession>A0ABR0E773</accession>
<evidence type="ECO:0000313" key="3">
    <source>
        <dbReference type="EMBL" id="KAK4497272.1"/>
    </source>
</evidence>
<feature type="transmembrane region" description="Helical" evidence="2">
    <location>
        <begin position="220"/>
        <end position="239"/>
    </location>
</feature>
<dbReference type="PANTHER" id="PTHR37488">
    <property type="entry name" value="DUF1275 DOMAIN-CONTAINING PROTEIN"/>
    <property type="match status" value="1"/>
</dbReference>
<feature type="transmembrane region" description="Helical" evidence="2">
    <location>
        <begin position="126"/>
        <end position="148"/>
    </location>
</feature>
<comment type="caution">
    <text evidence="3">The sequence shown here is derived from an EMBL/GenBank/DDBJ whole genome shotgun (WGS) entry which is preliminary data.</text>
</comment>
<evidence type="ECO:0000313" key="4">
    <source>
        <dbReference type="Proteomes" id="UP001305779"/>
    </source>
</evidence>
<name>A0ABR0E773_ZASCE</name>
<proteinExistence type="predicted"/>
<dbReference type="PANTHER" id="PTHR37488:SF1">
    <property type="entry name" value="DUF1275 DOMAIN PROTEIN"/>
    <property type="match status" value="1"/>
</dbReference>
<keyword evidence="2" id="KW-0472">Membrane</keyword>
<gene>
    <name evidence="3" type="ORF">PRZ48_011722</name>
</gene>
<feature type="transmembrane region" description="Helical" evidence="2">
    <location>
        <begin position="49"/>
        <end position="75"/>
    </location>
</feature>
<reference evidence="3 4" key="1">
    <citation type="journal article" date="2023" name="G3 (Bethesda)">
        <title>A chromosome-level genome assembly of Zasmidium syzygii isolated from banana leaves.</title>
        <authorList>
            <person name="van Westerhoven A.C."/>
            <person name="Mehrabi R."/>
            <person name="Talebi R."/>
            <person name="Steentjes M.B.F."/>
            <person name="Corcolon B."/>
            <person name="Chong P.A."/>
            <person name="Kema G.H.J."/>
            <person name="Seidl M.F."/>
        </authorList>
    </citation>
    <scope>NUCLEOTIDE SEQUENCE [LARGE SCALE GENOMIC DNA]</scope>
    <source>
        <strain evidence="3 4">P124</strain>
    </source>
</reference>
<keyword evidence="2" id="KW-1133">Transmembrane helix</keyword>
<dbReference type="EMBL" id="JAXOVC010000009">
    <property type="protein sequence ID" value="KAK4497272.1"/>
    <property type="molecule type" value="Genomic_DNA"/>
</dbReference>
<evidence type="ECO:0000256" key="1">
    <source>
        <dbReference type="SAM" id="MobiDB-lite"/>
    </source>
</evidence>
<feature type="transmembrane region" description="Helical" evidence="2">
    <location>
        <begin position="160"/>
        <end position="179"/>
    </location>
</feature>
<protein>
    <recommendedName>
        <fullName evidence="5">DUF1275 domain protein</fullName>
    </recommendedName>
</protein>
<keyword evidence="4" id="KW-1185">Reference proteome</keyword>
<organism evidence="3 4">
    <name type="scientific">Zasmidium cellare</name>
    <name type="common">Wine cellar mold</name>
    <name type="synonym">Racodium cellare</name>
    <dbReference type="NCBI Taxonomy" id="395010"/>
    <lineage>
        <taxon>Eukaryota</taxon>
        <taxon>Fungi</taxon>
        <taxon>Dikarya</taxon>
        <taxon>Ascomycota</taxon>
        <taxon>Pezizomycotina</taxon>
        <taxon>Dothideomycetes</taxon>
        <taxon>Dothideomycetidae</taxon>
        <taxon>Mycosphaerellales</taxon>
        <taxon>Mycosphaerellaceae</taxon>
        <taxon>Zasmidium</taxon>
    </lineage>
</organism>